<evidence type="ECO:0000256" key="5">
    <source>
        <dbReference type="ARBA" id="ARBA00012655"/>
    </source>
</evidence>
<dbReference type="Gene3D" id="3.30.160.40">
    <property type="entry name" value="Porphobilinogen deaminase, C-terminal domain"/>
    <property type="match status" value="1"/>
</dbReference>
<dbReference type="PROSITE" id="PS00533">
    <property type="entry name" value="PORPHOBILINOGEN_DEAM"/>
    <property type="match status" value="1"/>
</dbReference>
<proteinExistence type="inferred from homology"/>
<dbReference type="PRINTS" id="PR00151">
    <property type="entry name" value="PORPHBDMNASE"/>
</dbReference>
<dbReference type="InterPro" id="IPR000860">
    <property type="entry name" value="HemC"/>
</dbReference>
<dbReference type="FunFam" id="3.40.190.10:FF:000005">
    <property type="entry name" value="Porphobilinogen deaminase"/>
    <property type="match status" value="1"/>
</dbReference>
<dbReference type="SUPFAM" id="SSF53850">
    <property type="entry name" value="Periplasmic binding protein-like II"/>
    <property type="match status" value="1"/>
</dbReference>
<evidence type="ECO:0000256" key="1">
    <source>
        <dbReference type="ARBA" id="ARBA00001916"/>
    </source>
</evidence>
<dbReference type="PANTHER" id="PTHR11557">
    <property type="entry name" value="PORPHOBILINOGEN DEAMINASE"/>
    <property type="match status" value="1"/>
</dbReference>
<gene>
    <name evidence="11" type="ORF">C8046_02120</name>
</gene>
<dbReference type="GO" id="GO:0004418">
    <property type="term" value="F:hydroxymethylbilane synthase activity"/>
    <property type="evidence" value="ECO:0007669"/>
    <property type="project" value="UniProtKB-UniRule"/>
</dbReference>
<protein>
    <recommendedName>
        <fullName evidence="5 9">Hydroxymethylbilane synthase</fullName>
        <ecNumber evidence="5 9">2.5.1.61</ecNumber>
    </recommendedName>
</protein>
<dbReference type="Pfam" id="PF01379">
    <property type="entry name" value="Porphobil_deam"/>
    <property type="match status" value="1"/>
</dbReference>
<evidence type="ECO:0000256" key="7">
    <source>
        <dbReference type="ARBA" id="ARBA00023244"/>
    </source>
</evidence>
<comment type="caution">
    <text evidence="11">The sequence shown here is derived from an EMBL/GenBank/DDBJ whole genome shotgun (WGS) entry which is preliminary data.</text>
</comment>
<dbReference type="OrthoDB" id="9810298at2"/>
<evidence type="ECO:0000256" key="8">
    <source>
        <dbReference type="ARBA" id="ARBA00048169"/>
    </source>
</evidence>
<evidence type="ECO:0000259" key="10">
    <source>
        <dbReference type="Pfam" id="PF01379"/>
    </source>
</evidence>
<evidence type="ECO:0000313" key="12">
    <source>
        <dbReference type="Proteomes" id="UP000245166"/>
    </source>
</evidence>
<dbReference type="GO" id="GO:0005737">
    <property type="term" value="C:cytoplasm"/>
    <property type="evidence" value="ECO:0007669"/>
    <property type="project" value="UniProtKB-UniRule"/>
</dbReference>
<evidence type="ECO:0000256" key="3">
    <source>
        <dbReference type="ARBA" id="ARBA00005638"/>
    </source>
</evidence>
<dbReference type="GO" id="GO:0006783">
    <property type="term" value="P:heme biosynthetic process"/>
    <property type="evidence" value="ECO:0007669"/>
    <property type="project" value="TreeGrafter"/>
</dbReference>
<evidence type="ECO:0000256" key="4">
    <source>
        <dbReference type="ARBA" id="ARBA00011245"/>
    </source>
</evidence>
<dbReference type="Gene3D" id="3.40.190.10">
    <property type="entry name" value="Periplasmic binding protein-like II"/>
    <property type="match status" value="2"/>
</dbReference>
<evidence type="ECO:0000256" key="6">
    <source>
        <dbReference type="ARBA" id="ARBA00022679"/>
    </source>
</evidence>
<comment type="catalytic activity">
    <reaction evidence="8">
        <text>4 porphobilinogen + H2O = hydroxymethylbilane + 4 NH4(+)</text>
        <dbReference type="Rhea" id="RHEA:13185"/>
        <dbReference type="ChEBI" id="CHEBI:15377"/>
        <dbReference type="ChEBI" id="CHEBI:28938"/>
        <dbReference type="ChEBI" id="CHEBI:57845"/>
        <dbReference type="ChEBI" id="CHEBI:58126"/>
        <dbReference type="EC" id="2.5.1.61"/>
    </reaction>
</comment>
<dbReference type="Proteomes" id="UP000245166">
    <property type="component" value="Unassembled WGS sequence"/>
</dbReference>
<keyword evidence="12" id="KW-1185">Reference proteome</keyword>
<sequence>MTPLRIGTRASALALTQTTAWASSLGLPEGSYELVRITSEGDRSTASLASLGGTGVFVSALREALLAGQVDVVVHSCKDLPTAPADGIDLVAVPPREDQRDALVAAGGLRLEALPEGAVVGTGSPRRRAQLRARRPDLLVVDIRGNVDTRLRRVLDPTTEPERRLDAVVLAAAGLARLGRSDVVTELLELEDWPTAPAQGALAVEMRADADPEQRAAVAGTDHAATRTAIAFERDVLRILEAGCAAPLGVSALPSRDGEPGTDPTDVEVVAGAYSLDGARSVRARARLGSATPQDVVTELLAGGAEALLR</sequence>
<comment type="similarity">
    <text evidence="3">Belongs to the HMBS family.</text>
</comment>
<comment type="subunit">
    <text evidence="4">Monomer.</text>
</comment>
<dbReference type="AlphaFoldDB" id="A0A2U1ZRR7"/>
<dbReference type="EC" id="2.5.1.61" evidence="5 9"/>
<name>A0A2U1ZRR7_9MICO</name>
<dbReference type="EMBL" id="PYHR01000002">
    <property type="protein sequence ID" value="PWD49685.1"/>
    <property type="molecule type" value="Genomic_DNA"/>
</dbReference>
<dbReference type="RefSeq" id="WP_109228068.1">
    <property type="nucleotide sequence ID" value="NZ_PYHR01000002.1"/>
</dbReference>
<dbReference type="InterPro" id="IPR036803">
    <property type="entry name" value="Porphobilinogen_deaminase_C_sf"/>
</dbReference>
<dbReference type="InterPro" id="IPR022417">
    <property type="entry name" value="Porphobilin_deaminase_N"/>
</dbReference>
<keyword evidence="7" id="KW-0627">Porphyrin biosynthesis</keyword>
<dbReference type="PANTHER" id="PTHR11557:SF0">
    <property type="entry name" value="PORPHOBILINOGEN DEAMINASE"/>
    <property type="match status" value="1"/>
</dbReference>
<keyword evidence="6" id="KW-0808">Transferase</keyword>
<reference evidence="11 12" key="1">
    <citation type="submission" date="2018-03" db="EMBL/GenBank/DDBJ databases">
        <title>Genome assembly of novel Miniimonas species PCH200.</title>
        <authorList>
            <person name="Thakur V."/>
            <person name="Kumar V."/>
            <person name="Singh D."/>
        </authorList>
    </citation>
    <scope>NUCLEOTIDE SEQUENCE [LARGE SCALE GENOMIC DNA]</scope>
    <source>
        <strain evidence="11 12">PCH200</strain>
    </source>
</reference>
<accession>A0A2U1ZRR7</accession>
<evidence type="ECO:0000256" key="9">
    <source>
        <dbReference type="NCBIfam" id="TIGR00212"/>
    </source>
</evidence>
<comment type="function">
    <text evidence="2">Tetrapolymerization of the monopyrrole PBG into the hydroxymethylbilane pre-uroporphyrinogen in several discrete steps.</text>
</comment>
<evidence type="ECO:0000313" key="11">
    <source>
        <dbReference type="EMBL" id="PWD49685.1"/>
    </source>
</evidence>
<dbReference type="NCBIfam" id="TIGR00212">
    <property type="entry name" value="hemC"/>
    <property type="match status" value="1"/>
</dbReference>
<organism evidence="11 12">
    <name type="scientific">Serinibacter arcticus</name>
    <dbReference type="NCBI Taxonomy" id="1655435"/>
    <lineage>
        <taxon>Bacteria</taxon>
        <taxon>Bacillati</taxon>
        <taxon>Actinomycetota</taxon>
        <taxon>Actinomycetes</taxon>
        <taxon>Micrococcales</taxon>
        <taxon>Beutenbergiaceae</taxon>
        <taxon>Serinibacter</taxon>
    </lineage>
</organism>
<comment type="cofactor">
    <cofactor evidence="1">
        <name>dipyrromethane</name>
        <dbReference type="ChEBI" id="CHEBI:60342"/>
    </cofactor>
</comment>
<feature type="domain" description="Porphobilinogen deaminase N-terminal" evidence="10">
    <location>
        <begin position="4"/>
        <end position="210"/>
    </location>
</feature>
<dbReference type="PIRSF" id="PIRSF001438">
    <property type="entry name" value="4pyrrol_synth_OHMeBilane_synth"/>
    <property type="match status" value="1"/>
</dbReference>
<evidence type="ECO:0000256" key="2">
    <source>
        <dbReference type="ARBA" id="ARBA00002869"/>
    </source>
</evidence>
<dbReference type="InterPro" id="IPR022419">
    <property type="entry name" value="Porphobilin_deaminase_cofac_BS"/>
</dbReference>
<dbReference type="SUPFAM" id="SSF54782">
    <property type="entry name" value="Porphobilinogen deaminase (hydroxymethylbilane synthase), C-terminal domain"/>
    <property type="match status" value="1"/>
</dbReference>